<evidence type="ECO:0000313" key="1">
    <source>
        <dbReference type="EMBL" id="MCS2160977.1"/>
    </source>
</evidence>
<organism evidence="1 2">
    <name type="scientific">Scandinavium hiltneri</name>
    <dbReference type="NCBI Taxonomy" id="2926519"/>
    <lineage>
        <taxon>Bacteria</taxon>
        <taxon>Pseudomonadati</taxon>
        <taxon>Pseudomonadota</taxon>
        <taxon>Gammaproteobacteria</taxon>
        <taxon>Enterobacterales</taxon>
        <taxon>Enterobacteriaceae</taxon>
        <taxon>Scandinavium</taxon>
    </lineage>
</organism>
<dbReference type="Proteomes" id="UP001205357">
    <property type="component" value="Unassembled WGS sequence"/>
</dbReference>
<dbReference type="EMBL" id="JALIGE010000071">
    <property type="protein sequence ID" value="MCS2160977.1"/>
    <property type="molecule type" value="Genomic_DNA"/>
</dbReference>
<evidence type="ECO:0000313" key="2">
    <source>
        <dbReference type="Proteomes" id="UP001205357"/>
    </source>
</evidence>
<protein>
    <submittedName>
        <fullName evidence="1">Uncharacterized protein</fullName>
    </submittedName>
</protein>
<reference evidence="1 2" key="1">
    <citation type="submission" date="2022-04" db="EMBL/GenBank/DDBJ databases">
        <title>Proposal of a three novel species of Scandinavium, Scandinavium hiltneri, Scandinavium manionii, Scandinavium tedordense.</title>
        <authorList>
            <person name="Maddock D.W."/>
            <person name="Brady C.L."/>
            <person name="Denman S."/>
            <person name="Arnold D."/>
        </authorList>
    </citation>
    <scope>NUCLEOTIDE SEQUENCE [LARGE SCALE GENOMIC DNA]</scope>
    <source>
        <strain evidence="1 2">H11S7</strain>
    </source>
</reference>
<gene>
    <name evidence="1" type="ORF">MUU47_07515</name>
</gene>
<dbReference type="RefSeq" id="WP_258987562.1">
    <property type="nucleotide sequence ID" value="NZ_JALIGE010000071.1"/>
</dbReference>
<sequence length="218" mass="23712">MIKNALGKFKQNPSAKFIVVGYSPTGGGHTGRLLNIIEMALEKKALQADSIVMFHIPCPWEGTPRSPLISALAKKLVEHNISVILAESDKSVYGYLNKDTGGSDDAAILKRMSHYPLRDTAANVDDKNKITGLNECHYFQLGTDLTHLPLISAKQLMSSIAATLGQNILTERCYLLTDMDPGLQKAAAAVGIPGKLRLDQQNHAILLNLNDTQLNLLP</sequence>
<proteinExistence type="predicted"/>
<name>A0ABT2E1U5_9ENTR</name>
<comment type="caution">
    <text evidence="1">The sequence shown here is derived from an EMBL/GenBank/DDBJ whole genome shotgun (WGS) entry which is preliminary data.</text>
</comment>
<accession>A0ABT2E1U5</accession>
<keyword evidence="2" id="KW-1185">Reference proteome</keyword>